<dbReference type="AlphaFoldDB" id="A0A2I0JTI8"/>
<keyword evidence="2" id="KW-1185">Reference proteome</keyword>
<organism evidence="1 2">
    <name type="scientific">Punica granatum</name>
    <name type="common">Pomegranate</name>
    <dbReference type="NCBI Taxonomy" id="22663"/>
    <lineage>
        <taxon>Eukaryota</taxon>
        <taxon>Viridiplantae</taxon>
        <taxon>Streptophyta</taxon>
        <taxon>Embryophyta</taxon>
        <taxon>Tracheophyta</taxon>
        <taxon>Spermatophyta</taxon>
        <taxon>Magnoliopsida</taxon>
        <taxon>eudicotyledons</taxon>
        <taxon>Gunneridae</taxon>
        <taxon>Pentapetalae</taxon>
        <taxon>rosids</taxon>
        <taxon>malvids</taxon>
        <taxon>Myrtales</taxon>
        <taxon>Lythraceae</taxon>
        <taxon>Punica</taxon>
    </lineage>
</organism>
<evidence type="ECO:0000313" key="2">
    <source>
        <dbReference type="Proteomes" id="UP000233551"/>
    </source>
</evidence>
<sequence>METGGGADRMCSEDRKVVGGRGTAVGADDGGSWVVKGWTADVCSVGSAGASIFSGAWVGGAHGVGSTVGPVPQCGLGCRWRRKLVRPVADVPLKMPGVGDVLEGRLSTPGACLQEWEAAEHVLEVVEKRSGPVG</sequence>
<evidence type="ECO:0000313" key="1">
    <source>
        <dbReference type="EMBL" id="PKI59637.1"/>
    </source>
</evidence>
<accession>A0A2I0JTI8</accession>
<dbReference type="Proteomes" id="UP000233551">
    <property type="component" value="Unassembled WGS sequence"/>
</dbReference>
<reference evidence="1 2" key="1">
    <citation type="submission" date="2017-11" db="EMBL/GenBank/DDBJ databases">
        <title>De-novo sequencing of pomegranate (Punica granatum L.) genome.</title>
        <authorList>
            <person name="Akparov Z."/>
            <person name="Amiraslanov A."/>
            <person name="Hajiyeva S."/>
            <person name="Abbasov M."/>
            <person name="Kaur K."/>
            <person name="Hamwieh A."/>
            <person name="Solovyev V."/>
            <person name="Salamov A."/>
            <person name="Braich B."/>
            <person name="Kosarev P."/>
            <person name="Mahmoud A."/>
            <person name="Hajiyev E."/>
            <person name="Babayeva S."/>
            <person name="Izzatullayeva V."/>
            <person name="Mammadov A."/>
            <person name="Mammadov A."/>
            <person name="Sharifova S."/>
            <person name="Ojaghi J."/>
            <person name="Eynullazada K."/>
            <person name="Bayramov B."/>
            <person name="Abdulazimova A."/>
            <person name="Shahmuradov I."/>
        </authorList>
    </citation>
    <scope>NUCLEOTIDE SEQUENCE [LARGE SCALE GENOMIC DNA]</scope>
    <source>
        <strain evidence="2">cv. AG2017</strain>
        <tissue evidence="1">Leaf</tissue>
    </source>
</reference>
<dbReference type="EMBL" id="PGOL01001258">
    <property type="protein sequence ID" value="PKI59637.1"/>
    <property type="molecule type" value="Genomic_DNA"/>
</dbReference>
<comment type="caution">
    <text evidence="1">The sequence shown here is derived from an EMBL/GenBank/DDBJ whole genome shotgun (WGS) entry which is preliminary data.</text>
</comment>
<proteinExistence type="predicted"/>
<gene>
    <name evidence="1" type="ORF">CRG98_019974</name>
</gene>
<protein>
    <submittedName>
        <fullName evidence="1">Uncharacterized protein</fullName>
    </submittedName>
</protein>
<name>A0A2I0JTI8_PUNGR</name>